<evidence type="ECO:0000256" key="1">
    <source>
        <dbReference type="ARBA" id="ARBA00004861"/>
    </source>
</evidence>
<dbReference type="InterPro" id="IPR011060">
    <property type="entry name" value="RibuloseP-bd_barrel"/>
</dbReference>
<dbReference type="GO" id="GO:0006207">
    <property type="term" value="P:'de novo' pyrimidine nucleobase biosynthetic process"/>
    <property type="evidence" value="ECO:0007669"/>
    <property type="project" value="InterPro"/>
</dbReference>
<dbReference type="GO" id="GO:0044205">
    <property type="term" value="P:'de novo' UMP biosynthetic process"/>
    <property type="evidence" value="ECO:0007669"/>
    <property type="project" value="UniProtKB-UniPathway"/>
</dbReference>
<evidence type="ECO:0000313" key="12">
    <source>
        <dbReference type="Proteomes" id="UP000195607"/>
    </source>
</evidence>
<evidence type="ECO:0000256" key="3">
    <source>
        <dbReference type="ARBA" id="ARBA00021923"/>
    </source>
</evidence>
<dbReference type="CDD" id="cd04725">
    <property type="entry name" value="OMP_decarboxylase_like"/>
    <property type="match status" value="1"/>
</dbReference>
<reference evidence="11 12" key="1">
    <citation type="submission" date="2016-04" db="EMBL/GenBank/DDBJ databases">
        <authorList>
            <person name="Evans L.H."/>
            <person name="Alamgir A."/>
            <person name="Owens N."/>
            <person name="Weber N.D."/>
            <person name="Virtaneva K."/>
            <person name="Barbian K."/>
            <person name="Babar A."/>
            <person name="Rosenke K."/>
        </authorList>
    </citation>
    <scope>NUCLEOTIDE SEQUENCE [LARGE SCALE GENOMIC DNA]</scope>
    <source>
        <strain evidence="12">S5(T) (JCM 30642 \VKM B-2941)</strain>
    </source>
</reference>
<dbReference type="SUPFAM" id="SSF51366">
    <property type="entry name" value="Ribulose-phoshate binding barrel"/>
    <property type="match status" value="1"/>
</dbReference>
<gene>
    <name evidence="11" type="ORF">CSP5_1966</name>
</gene>
<dbReference type="EC" id="4.1.1.23" evidence="2"/>
<evidence type="ECO:0000256" key="7">
    <source>
        <dbReference type="ARBA" id="ARBA00033428"/>
    </source>
</evidence>
<name>A0A1N5WU53_9ARCH</name>
<dbReference type="InterPro" id="IPR013785">
    <property type="entry name" value="Aldolase_TIM"/>
</dbReference>
<dbReference type="PANTHER" id="PTHR32119:SF2">
    <property type="entry name" value="OROTIDINE 5'-PHOSPHATE DECARBOXYLASE"/>
    <property type="match status" value="1"/>
</dbReference>
<feature type="binding site" evidence="9">
    <location>
        <position position="189"/>
    </location>
    <ligand>
        <name>substrate</name>
    </ligand>
</feature>
<feature type="domain" description="Orotidine 5'-phosphate decarboxylase" evidence="10">
    <location>
        <begin position="4"/>
        <end position="204"/>
    </location>
</feature>
<feature type="active site" description="For OMPdecase activity" evidence="8">
    <location>
        <position position="63"/>
    </location>
</feature>
<dbReference type="Proteomes" id="UP000195607">
    <property type="component" value="Chromosome I"/>
</dbReference>
<keyword evidence="4" id="KW-0210">Decarboxylase</keyword>
<organism evidence="11 12">
    <name type="scientific">Cuniculiplasma divulgatum</name>
    <dbReference type="NCBI Taxonomy" id="1673428"/>
    <lineage>
        <taxon>Archaea</taxon>
        <taxon>Methanobacteriati</taxon>
        <taxon>Thermoplasmatota</taxon>
        <taxon>Thermoplasmata</taxon>
        <taxon>Thermoplasmatales</taxon>
        <taxon>Cuniculiplasmataceae</taxon>
        <taxon>Cuniculiplasma</taxon>
    </lineage>
</organism>
<dbReference type="EMBL" id="LT671858">
    <property type="protein sequence ID" value="SIM88040.1"/>
    <property type="molecule type" value="Genomic_DNA"/>
</dbReference>
<keyword evidence="5" id="KW-0665">Pyrimidine biosynthesis</keyword>
<evidence type="ECO:0000256" key="8">
    <source>
        <dbReference type="PIRSR" id="PIRSR614732-1"/>
    </source>
</evidence>
<proteinExistence type="predicted"/>
<evidence type="ECO:0000256" key="2">
    <source>
        <dbReference type="ARBA" id="ARBA00012321"/>
    </source>
</evidence>
<dbReference type="SMART" id="SM00934">
    <property type="entry name" value="OMPdecase"/>
    <property type="match status" value="1"/>
</dbReference>
<dbReference type="Pfam" id="PF00215">
    <property type="entry name" value="OMPdecase"/>
    <property type="match status" value="1"/>
</dbReference>
<dbReference type="UniPathway" id="UPA00070">
    <property type="reaction ID" value="UER00120"/>
</dbReference>
<protein>
    <recommendedName>
        <fullName evidence="3">Orotidine 5'-phosphate decarboxylase</fullName>
        <ecNumber evidence="2">4.1.1.23</ecNumber>
    </recommendedName>
    <alternativeName>
        <fullName evidence="7">OMP decarboxylase</fullName>
    </alternativeName>
</protein>
<feature type="active site" description="For OMPdecase activity" evidence="8">
    <location>
        <position position="60"/>
    </location>
</feature>
<dbReference type="NCBIfam" id="NF010386">
    <property type="entry name" value="PRK13813.1"/>
    <property type="match status" value="1"/>
</dbReference>
<feature type="binding site" evidence="9">
    <location>
        <position position="188"/>
    </location>
    <ligand>
        <name>substrate</name>
    </ligand>
</feature>
<comment type="pathway">
    <text evidence="1">Pyrimidine metabolism; UMP biosynthesis via de novo pathway; UMP from orotate: step 2/2.</text>
</comment>
<dbReference type="RefSeq" id="WP_148690226.1">
    <property type="nucleotide sequence ID" value="NZ_LT671858.1"/>
</dbReference>
<feature type="active site" description="For OMPdecase activity" evidence="8">
    <location>
        <position position="58"/>
    </location>
</feature>
<evidence type="ECO:0000256" key="6">
    <source>
        <dbReference type="ARBA" id="ARBA00023239"/>
    </source>
</evidence>
<keyword evidence="6" id="KW-0456">Lyase</keyword>
<dbReference type="GeneID" id="41589202"/>
<dbReference type="Gene3D" id="3.20.20.70">
    <property type="entry name" value="Aldolase class I"/>
    <property type="match status" value="1"/>
</dbReference>
<evidence type="ECO:0000256" key="9">
    <source>
        <dbReference type="PIRSR" id="PIRSR614732-2"/>
    </source>
</evidence>
<accession>A0A1N5WU53</accession>
<evidence type="ECO:0000259" key="10">
    <source>
        <dbReference type="SMART" id="SM00934"/>
    </source>
</evidence>
<feature type="binding site" evidence="9">
    <location>
        <position position="113"/>
    </location>
    <ligand>
        <name>substrate</name>
    </ligand>
</feature>
<dbReference type="AlphaFoldDB" id="A0A1N5WU53"/>
<dbReference type="NCBIfam" id="TIGR01740">
    <property type="entry name" value="pyrF"/>
    <property type="match status" value="1"/>
</dbReference>
<dbReference type="InterPro" id="IPR014732">
    <property type="entry name" value="OMPdecase"/>
</dbReference>
<dbReference type="PANTHER" id="PTHR32119">
    <property type="entry name" value="OROTIDINE 5'-PHOSPHATE DECARBOXYLASE"/>
    <property type="match status" value="1"/>
</dbReference>
<dbReference type="InterPro" id="IPR001754">
    <property type="entry name" value="OMPdeCOase_dom"/>
</dbReference>
<evidence type="ECO:0000313" key="11">
    <source>
        <dbReference type="EMBL" id="SIM88040.1"/>
    </source>
</evidence>
<dbReference type="GO" id="GO:0005829">
    <property type="term" value="C:cytosol"/>
    <property type="evidence" value="ECO:0007669"/>
    <property type="project" value="TreeGrafter"/>
</dbReference>
<feature type="binding site" evidence="9">
    <location>
        <position position="32"/>
    </location>
    <ligand>
        <name>substrate</name>
    </ligand>
</feature>
<sequence length="208" mass="22468">MNHKIVASLDITDEKKLISIAEEISNSVFAIKINWPTILSLGKSIIGKLSMFSKVICDLKIADIPNTNRLIIEQISKENPWAVIGHLFPGPDSMKSLVDNSGEIKIIGVASMSNPGSNLYLNPNFENLVSDAITLGCYGIVAPGNDYELLGKISRTKGPLKIFSPGVGAQGGGYKKAISSGSDYVIIGRSIYENPEPLKYIMNLEGEN</sequence>
<evidence type="ECO:0000256" key="5">
    <source>
        <dbReference type="ARBA" id="ARBA00022975"/>
    </source>
</evidence>
<dbReference type="GO" id="GO:0004590">
    <property type="term" value="F:orotidine-5'-phosphate decarboxylase activity"/>
    <property type="evidence" value="ECO:0007669"/>
    <property type="project" value="UniProtKB-EC"/>
</dbReference>
<feature type="binding site" evidence="9">
    <location>
        <position position="10"/>
    </location>
    <ligand>
        <name>substrate</name>
    </ligand>
</feature>
<evidence type="ECO:0000256" key="4">
    <source>
        <dbReference type="ARBA" id="ARBA00022793"/>
    </source>
</evidence>